<comment type="caution">
    <text evidence="1">The sequence shown here is derived from an EMBL/GenBank/DDBJ whole genome shotgun (WGS) entry which is preliminary data.</text>
</comment>
<organism evidence="1 2">
    <name type="scientific">Flavobacterium suaedae</name>
    <dbReference type="NCBI Taxonomy" id="1767027"/>
    <lineage>
        <taxon>Bacteria</taxon>
        <taxon>Pseudomonadati</taxon>
        <taxon>Bacteroidota</taxon>
        <taxon>Flavobacteriia</taxon>
        <taxon>Flavobacteriales</taxon>
        <taxon>Flavobacteriaceae</taxon>
        <taxon>Flavobacterium</taxon>
    </lineage>
</organism>
<gene>
    <name evidence="1" type="ORF">GCM10007424_25550</name>
</gene>
<evidence type="ECO:0000313" key="2">
    <source>
        <dbReference type="Proteomes" id="UP000615760"/>
    </source>
</evidence>
<evidence type="ECO:0000313" key="1">
    <source>
        <dbReference type="EMBL" id="GGB84408.1"/>
    </source>
</evidence>
<dbReference type="EMBL" id="BMJE01000007">
    <property type="protein sequence ID" value="GGB84408.1"/>
    <property type="molecule type" value="Genomic_DNA"/>
</dbReference>
<dbReference type="Proteomes" id="UP000615760">
    <property type="component" value="Unassembled WGS sequence"/>
</dbReference>
<protein>
    <submittedName>
        <fullName evidence="1">Uncharacterized protein</fullName>
    </submittedName>
</protein>
<proteinExistence type="predicted"/>
<keyword evidence="2" id="KW-1185">Reference proteome</keyword>
<accession>A0ABQ1K528</accession>
<sequence>MLKQEITYPALDITFKTWSKSNEPYIDVPYITKVKYFEVFYFNHEFVDKLGYVFIAKSVRKRGFWQRVNPFACSYQLVFEYTGKKLTIQELQALFIKHRKSNMFLSKFEDLILSAKTFRDILC</sequence>
<dbReference type="RefSeq" id="WP_188621705.1">
    <property type="nucleotide sequence ID" value="NZ_BMJE01000007.1"/>
</dbReference>
<reference evidence="2" key="1">
    <citation type="journal article" date="2019" name="Int. J. Syst. Evol. Microbiol.">
        <title>The Global Catalogue of Microorganisms (GCM) 10K type strain sequencing project: providing services to taxonomists for standard genome sequencing and annotation.</title>
        <authorList>
            <consortium name="The Broad Institute Genomics Platform"/>
            <consortium name="The Broad Institute Genome Sequencing Center for Infectious Disease"/>
            <person name="Wu L."/>
            <person name="Ma J."/>
        </authorList>
    </citation>
    <scope>NUCLEOTIDE SEQUENCE [LARGE SCALE GENOMIC DNA]</scope>
    <source>
        <strain evidence="2">CGMCC 1.15461</strain>
    </source>
</reference>
<name>A0ABQ1K528_9FLAO</name>